<proteinExistence type="predicted"/>
<dbReference type="PANTHER" id="PTHR37423">
    <property type="entry name" value="SOLUBLE LYTIC MUREIN TRANSGLYCOSYLASE-RELATED"/>
    <property type="match status" value="1"/>
</dbReference>
<dbReference type="Pfam" id="PF01464">
    <property type="entry name" value="SLT"/>
    <property type="match status" value="1"/>
</dbReference>
<dbReference type="InterPro" id="IPR023346">
    <property type="entry name" value="Lysozyme-like_dom_sf"/>
</dbReference>
<gene>
    <name evidence="2" type="ORF">METZ01_LOCUS508361</name>
</gene>
<feature type="domain" description="Transglycosylase SLT" evidence="1">
    <location>
        <begin position="12"/>
        <end position="117"/>
    </location>
</feature>
<organism evidence="2">
    <name type="scientific">marine metagenome</name>
    <dbReference type="NCBI Taxonomy" id="408172"/>
    <lineage>
        <taxon>unclassified sequences</taxon>
        <taxon>metagenomes</taxon>
        <taxon>ecological metagenomes</taxon>
    </lineage>
</organism>
<sequence>PLAFRRELGASENEHAIPSLFLQALAREESAFDPAIVSWAGAYGLTQLLLSTAQGAGKLFKPRIQVKSTSQLLDPALNARLGGAFLSSLIKRFDGSLGLALCGYNAALKTATTWWHRHAGEPFDVFAEELTIRETRKYVKRVHQTWGIYRWLYEGNDPALPIGPIPNSPEKPKLKG</sequence>
<dbReference type="SUPFAM" id="SSF53955">
    <property type="entry name" value="Lysozyme-like"/>
    <property type="match status" value="1"/>
</dbReference>
<name>A0A383EF88_9ZZZZ</name>
<dbReference type="EMBL" id="UINC01225435">
    <property type="protein sequence ID" value="SVE55507.1"/>
    <property type="molecule type" value="Genomic_DNA"/>
</dbReference>
<reference evidence="2" key="1">
    <citation type="submission" date="2018-05" db="EMBL/GenBank/DDBJ databases">
        <authorList>
            <person name="Lanie J.A."/>
            <person name="Ng W.-L."/>
            <person name="Kazmierczak K.M."/>
            <person name="Andrzejewski T.M."/>
            <person name="Davidsen T.M."/>
            <person name="Wayne K.J."/>
            <person name="Tettelin H."/>
            <person name="Glass J.I."/>
            <person name="Rusch D."/>
            <person name="Podicherti R."/>
            <person name="Tsui H.-C.T."/>
            <person name="Winkler M.E."/>
        </authorList>
    </citation>
    <scope>NUCLEOTIDE SEQUENCE</scope>
</reference>
<dbReference type="InterPro" id="IPR008258">
    <property type="entry name" value="Transglycosylase_SLT_dom_1"/>
</dbReference>
<evidence type="ECO:0000313" key="2">
    <source>
        <dbReference type="EMBL" id="SVE55507.1"/>
    </source>
</evidence>
<dbReference type="Gene3D" id="1.10.530.10">
    <property type="match status" value="1"/>
</dbReference>
<dbReference type="AlphaFoldDB" id="A0A383EF88"/>
<feature type="non-terminal residue" evidence="2">
    <location>
        <position position="1"/>
    </location>
</feature>
<protein>
    <recommendedName>
        <fullName evidence="1">Transglycosylase SLT domain-containing protein</fullName>
    </recommendedName>
</protein>
<dbReference type="CDD" id="cd13401">
    <property type="entry name" value="Slt70-like"/>
    <property type="match status" value="1"/>
</dbReference>
<accession>A0A383EF88</accession>
<dbReference type="PANTHER" id="PTHR37423:SF2">
    <property type="entry name" value="MEMBRANE-BOUND LYTIC MUREIN TRANSGLYCOSYLASE C"/>
    <property type="match status" value="1"/>
</dbReference>
<evidence type="ECO:0000259" key="1">
    <source>
        <dbReference type="Pfam" id="PF01464"/>
    </source>
</evidence>